<keyword evidence="1" id="KW-0446">Lipid-binding</keyword>
<dbReference type="PROSITE" id="PS51482">
    <property type="entry name" value="DEGV"/>
    <property type="match status" value="1"/>
</dbReference>
<dbReference type="InterPro" id="IPR050270">
    <property type="entry name" value="DegV_domain_contain"/>
</dbReference>
<name>A0A495A364_9BACI</name>
<protein>
    <submittedName>
        <fullName evidence="2">DegV family protein</fullName>
    </submittedName>
</protein>
<dbReference type="Proteomes" id="UP000269301">
    <property type="component" value="Unassembled WGS sequence"/>
</dbReference>
<dbReference type="NCBIfam" id="TIGR00762">
    <property type="entry name" value="DegV"/>
    <property type="match status" value="1"/>
</dbReference>
<evidence type="ECO:0000313" key="2">
    <source>
        <dbReference type="EMBL" id="RKQ33934.1"/>
    </source>
</evidence>
<reference evidence="2 3" key="1">
    <citation type="journal article" date="2016" name="Int. J. Syst. Evol. Microbiol.">
        <title>Oceanobacillus halophilus sp. nov., a novel moderately halophilic bacterium from a hypersaline lake.</title>
        <authorList>
            <person name="Amoozegar M.A."/>
            <person name="Bagheri M."/>
            <person name="Makhdoumi A."/>
            <person name="Nikou M.M."/>
            <person name="Fazeli S.A.S."/>
            <person name="Schumann P."/>
            <person name="Sproer C."/>
            <person name="Sanchez-Porro C."/>
            <person name="Ventosa A."/>
        </authorList>
    </citation>
    <scope>NUCLEOTIDE SEQUENCE [LARGE SCALE GENOMIC DNA]</scope>
    <source>
        <strain evidence="2 3">DSM 23996</strain>
    </source>
</reference>
<evidence type="ECO:0000313" key="3">
    <source>
        <dbReference type="Proteomes" id="UP000269301"/>
    </source>
</evidence>
<dbReference type="PANTHER" id="PTHR33434">
    <property type="entry name" value="DEGV DOMAIN-CONTAINING PROTEIN DR_1986-RELATED"/>
    <property type="match status" value="1"/>
</dbReference>
<accession>A0A495A364</accession>
<gene>
    <name evidence="2" type="ORF">D8M06_08915</name>
</gene>
<comment type="caution">
    <text evidence="2">The sequence shown here is derived from an EMBL/GenBank/DDBJ whole genome shotgun (WGS) entry which is preliminary data.</text>
</comment>
<organism evidence="2 3">
    <name type="scientific">Oceanobacillus halophilus</name>
    <dbReference type="NCBI Taxonomy" id="930130"/>
    <lineage>
        <taxon>Bacteria</taxon>
        <taxon>Bacillati</taxon>
        <taxon>Bacillota</taxon>
        <taxon>Bacilli</taxon>
        <taxon>Bacillales</taxon>
        <taxon>Bacillaceae</taxon>
        <taxon>Oceanobacillus</taxon>
    </lineage>
</organism>
<dbReference type="InterPro" id="IPR043168">
    <property type="entry name" value="DegV_C"/>
</dbReference>
<dbReference type="PANTHER" id="PTHR33434:SF2">
    <property type="entry name" value="FATTY ACID-BINDING PROTEIN TM_1468"/>
    <property type="match status" value="1"/>
</dbReference>
<evidence type="ECO:0000256" key="1">
    <source>
        <dbReference type="ARBA" id="ARBA00023121"/>
    </source>
</evidence>
<proteinExistence type="predicted"/>
<dbReference type="Pfam" id="PF02645">
    <property type="entry name" value="DegV"/>
    <property type="match status" value="1"/>
</dbReference>
<dbReference type="RefSeq" id="WP_121204048.1">
    <property type="nucleotide sequence ID" value="NZ_RBZP01000005.1"/>
</dbReference>
<sequence length="284" mass="31169">MNKKKIAFVTDSTAFLTEELRTHPDVYVVPIVVISDGKEYEDGVDLSADKLYEIIRTEKEVPKTSQPNVAKFQALYEQLKEDYDAAIAIHVSSKLSGTFSSSVTGKEQSDFHVEVIDSLSLSYAITVLLSKGLELAEMGEDVATIANKLKDASHNSRNLVLLGSLEQLYKGGRMSGASFLVGNLLQIKPILSIKSNGELDLLERIRSEKKATTRIITLLKQSCEESKVQRVGIMHGNTIEKAKELEKRIKSEVPSVEITIGDISSSLAVHAGEGTLGLFWSVVE</sequence>
<dbReference type="AlphaFoldDB" id="A0A495A364"/>
<dbReference type="OrthoDB" id="9775494at2"/>
<dbReference type="InterPro" id="IPR003797">
    <property type="entry name" value="DegV"/>
</dbReference>
<dbReference type="Gene3D" id="3.40.50.10170">
    <property type="match status" value="1"/>
</dbReference>
<keyword evidence="3" id="KW-1185">Reference proteome</keyword>
<dbReference type="GO" id="GO:0008289">
    <property type="term" value="F:lipid binding"/>
    <property type="evidence" value="ECO:0007669"/>
    <property type="project" value="UniProtKB-KW"/>
</dbReference>
<dbReference type="Gene3D" id="3.30.1180.10">
    <property type="match status" value="1"/>
</dbReference>
<dbReference type="EMBL" id="RBZP01000005">
    <property type="protein sequence ID" value="RKQ33934.1"/>
    <property type="molecule type" value="Genomic_DNA"/>
</dbReference>
<dbReference type="SUPFAM" id="SSF82549">
    <property type="entry name" value="DAK1/DegV-like"/>
    <property type="match status" value="1"/>
</dbReference>